<name>A0A1F8EXU2_9BACT</name>
<keyword evidence="5 6" id="KW-0067">ATP-binding</keyword>
<organism evidence="8 9">
    <name type="scientific">Candidatus Yanofskybacteria bacterium RIFCSPHIGHO2_01_FULL_44_22</name>
    <dbReference type="NCBI Taxonomy" id="1802669"/>
    <lineage>
        <taxon>Bacteria</taxon>
        <taxon>Candidatus Yanofskyibacteriota</taxon>
    </lineage>
</organism>
<evidence type="ECO:0000256" key="7">
    <source>
        <dbReference type="RuleBase" id="RU003835"/>
    </source>
</evidence>
<dbReference type="Pfam" id="PF00871">
    <property type="entry name" value="Acetate_kinase"/>
    <property type="match status" value="1"/>
</dbReference>
<dbReference type="EMBL" id="MGJJ01000009">
    <property type="protein sequence ID" value="OGN05694.1"/>
    <property type="molecule type" value="Genomic_DNA"/>
</dbReference>
<comment type="caution">
    <text evidence="6">Lacks conserved residue(s) required for the propagation of feature annotation.</text>
</comment>
<feature type="binding site" evidence="6">
    <location>
        <position position="375"/>
    </location>
    <ligand>
        <name>Mg(2+)</name>
        <dbReference type="ChEBI" id="CHEBI:18420"/>
    </ligand>
</feature>
<comment type="function">
    <text evidence="6">Catalyzes the formation of acetyl phosphate from acetate and ATP. Can also catalyze the reverse reaction.</text>
</comment>
<dbReference type="InterPro" id="IPR023865">
    <property type="entry name" value="Aliphatic_acid_kinase_CS"/>
</dbReference>
<comment type="similarity">
    <text evidence="1 6 7">Belongs to the acetokinase family.</text>
</comment>
<gene>
    <name evidence="6" type="primary">ackA</name>
    <name evidence="8" type="ORF">A2746_00540</name>
</gene>
<evidence type="ECO:0000256" key="6">
    <source>
        <dbReference type="HAMAP-Rule" id="MF_00020"/>
    </source>
</evidence>
<accession>A0A1F8EXU2</accession>
<dbReference type="STRING" id="1802669.A2746_00540"/>
<proteinExistence type="inferred from homology"/>
<dbReference type="GO" id="GO:0005524">
    <property type="term" value="F:ATP binding"/>
    <property type="evidence" value="ECO:0007669"/>
    <property type="project" value="UniProtKB-KW"/>
</dbReference>
<dbReference type="HAMAP" id="MF_00020">
    <property type="entry name" value="Acetate_kinase"/>
    <property type="match status" value="1"/>
</dbReference>
<dbReference type="GO" id="GO:0006083">
    <property type="term" value="P:acetate metabolic process"/>
    <property type="evidence" value="ECO:0007669"/>
    <property type="project" value="TreeGrafter"/>
</dbReference>
<dbReference type="PANTHER" id="PTHR21060:SF15">
    <property type="entry name" value="ACETATE KINASE-RELATED"/>
    <property type="match status" value="1"/>
</dbReference>
<dbReference type="PROSITE" id="PS01076">
    <property type="entry name" value="ACETATE_KINASE_2"/>
    <property type="match status" value="1"/>
</dbReference>
<feature type="site" description="Transition state stabilizer" evidence="6">
    <location>
        <position position="232"/>
    </location>
</feature>
<dbReference type="PRINTS" id="PR00471">
    <property type="entry name" value="ACETATEKNASE"/>
</dbReference>
<keyword evidence="6" id="KW-0479">Metal-binding</keyword>
<dbReference type="NCBIfam" id="TIGR00016">
    <property type="entry name" value="ackA"/>
    <property type="match status" value="1"/>
</dbReference>
<dbReference type="PIRSF" id="PIRSF000722">
    <property type="entry name" value="Acetate_prop_kin"/>
    <property type="match status" value="1"/>
</dbReference>
<evidence type="ECO:0000256" key="1">
    <source>
        <dbReference type="ARBA" id="ARBA00008748"/>
    </source>
</evidence>
<dbReference type="Gene3D" id="3.30.420.40">
    <property type="match status" value="2"/>
</dbReference>
<keyword evidence="4 6" id="KW-0418">Kinase</keyword>
<keyword evidence="6" id="KW-0460">Magnesium</keyword>
<evidence type="ECO:0000256" key="4">
    <source>
        <dbReference type="ARBA" id="ARBA00022777"/>
    </source>
</evidence>
<dbReference type="Proteomes" id="UP000177419">
    <property type="component" value="Unassembled WGS sequence"/>
</dbReference>
<comment type="caution">
    <text evidence="8">The sequence shown here is derived from an EMBL/GenBank/DDBJ whole genome shotgun (WGS) entry which is preliminary data.</text>
</comment>
<dbReference type="GO" id="GO:0006085">
    <property type="term" value="P:acetyl-CoA biosynthetic process"/>
    <property type="evidence" value="ECO:0007669"/>
    <property type="project" value="UniProtKB-UniRule"/>
</dbReference>
<feature type="binding site" evidence="6">
    <location>
        <begin position="273"/>
        <end position="275"/>
    </location>
    <ligand>
        <name>ATP</name>
        <dbReference type="ChEBI" id="CHEBI:30616"/>
    </ligand>
</feature>
<dbReference type="SUPFAM" id="SSF53067">
    <property type="entry name" value="Actin-like ATPase domain"/>
    <property type="match status" value="2"/>
</dbReference>
<dbReference type="PANTHER" id="PTHR21060">
    <property type="entry name" value="ACETATE KINASE"/>
    <property type="match status" value="1"/>
</dbReference>
<evidence type="ECO:0000256" key="5">
    <source>
        <dbReference type="ARBA" id="ARBA00022840"/>
    </source>
</evidence>
<comment type="subunit">
    <text evidence="6">Homodimer.</text>
</comment>
<feature type="site" description="Transition state stabilizer" evidence="6">
    <location>
        <position position="173"/>
    </location>
</feature>
<keyword evidence="3 6" id="KW-0547">Nucleotide-binding</keyword>
<dbReference type="GO" id="GO:0008776">
    <property type="term" value="F:acetate kinase activity"/>
    <property type="evidence" value="ECO:0007669"/>
    <property type="project" value="UniProtKB-UniRule"/>
</dbReference>
<protein>
    <recommendedName>
        <fullName evidence="6">Acetate kinase</fullName>
        <ecNumber evidence="6">2.7.2.1</ecNumber>
    </recommendedName>
    <alternativeName>
        <fullName evidence="6">Acetokinase</fullName>
    </alternativeName>
</protein>
<evidence type="ECO:0000313" key="9">
    <source>
        <dbReference type="Proteomes" id="UP000177419"/>
    </source>
</evidence>
<dbReference type="AlphaFoldDB" id="A0A1F8EXU2"/>
<feature type="binding site" evidence="6">
    <location>
        <position position="13"/>
    </location>
    <ligand>
        <name>ATP</name>
        <dbReference type="ChEBI" id="CHEBI:30616"/>
    </ligand>
</feature>
<dbReference type="InterPro" id="IPR004372">
    <property type="entry name" value="Ac/propionate_kinase"/>
</dbReference>
<reference evidence="8 9" key="1">
    <citation type="journal article" date="2016" name="Nat. Commun.">
        <title>Thousands of microbial genomes shed light on interconnected biogeochemical processes in an aquifer system.</title>
        <authorList>
            <person name="Anantharaman K."/>
            <person name="Brown C.T."/>
            <person name="Hug L.A."/>
            <person name="Sharon I."/>
            <person name="Castelle C.J."/>
            <person name="Probst A.J."/>
            <person name="Thomas B.C."/>
            <person name="Singh A."/>
            <person name="Wilkins M.J."/>
            <person name="Karaoz U."/>
            <person name="Brodie E.L."/>
            <person name="Williams K.H."/>
            <person name="Hubbard S.S."/>
            <person name="Banfield J.F."/>
        </authorList>
    </citation>
    <scope>NUCLEOTIDE SEQUENCE [LARGE SCALE GENOMIC DNA]</scope>
</reference>
<comment type="cofactor">
    <cofactor evidence="6">
        <name>Mg(2+)</name>
        <dbReference type="ChEBI" id="CHEBI:18420"/>
    </cofactor>
    <cofactor evidence="6">
        <name>Mn(2+)</name>
        <dbReference type="ChEBI" id="CHEBI:29035"/>
    </cofactor>
    <text evidence="6">Mg(2+). Can also accept Mn(2+).</text>
</comment>
<dbReference type="GO" id="GO:0000287">
    <property type="term" value="F:magnesium ion binding"/>
    <property type="evidence" value="ECO:0007669"/>
    <property type="project" value="UniProtKB-UniRule"/>
</dbReference>
<comment type="catalytic activity">
    <reaction evidence="6">
        <text>acetate + ATP = acetyl phosphate + ADP</text>
        <dbReference type="Rhea" id="RHEA:11352"/>
        <dbReference type="ChEBI" id="CHEBI:22191"/>
        <dbReference type="ChEBI" id="CHEBI:30089"/>
        <dbReference type="ChEBI" id="CHEBI:30616"/>
        <dbReference type="ChEBI" id="CHEBI:456216"/>
        <dbReference type="EC" id="2.7.2.1"/>
    </reaction>
</comment>
<comment type="subcellular location">
    <subcellularLocation>
        <location evidence="6">Cytoplasm</location>
    </subcellularLocation>
</comment>
<feature type="binding site" evidence="6">
    <location>
        <position position="6"/>
    </location>
    <ligand>
        <name>Mg(2+)</name>
        <dbReference type="ChEBI" id="CHEBI:18420"/>
    </ligand>
</feature>
<evidence type="ECO:0000256" key="3">
    <source>
        <dbReference type="ARBA" id="ARBA00022741"/>
    </source>
</evidence>
<feature type="binding site" evidence="6">
    <location>
        <position position="84"/>
    </location>
    <ligand>
        <name>substrate</name>
    </ligand>
</feature>
<evidence type="ECO:0000256" key="2">
    <source>
        <dbReference type="ARBA" id="ARBA00022679"/>
    </source>
</evidence>
<keyword evidence="6" id="KW-0963">Cytoplasm</keyword>
<dbReference type="InterPro" id="IPR043129">
    <property type="entry name" value="ATPase_NBD"/>
</dbReference>
<dbReference type="InterPro" id="IPR000890">
    <property type="entry name" value="Aliphatic_acid_kin_short-chain"/>
</dbReference>
<dbReference type="UniPathway" id="UPA00340">
    <property type="reaction ID" value="UER00458"/>
</dbReference>
<keyword evidence="2 6" id="KW-0808">Transferase</keyword>
<sequence>MYLIINPGSASKKYALYENGSEIFKAHLETEGGNLISTTVVGDREKTEKISAEQYKNSVNYILRLLIDARLIGSANDIGSIGVRIVAPGSYFLSNRVIDKEFLAKLKESEQKAPLHIRPELLEIKQILEIMPGIPLVGISDSAFHKTMPIPARLYGLPEETAVEFEIYRYGYHGISAQSLVPKIKNTFGEGAKRTIICHLGSGSSVIAVKDGQSVDASMGFTPLEGLVMSTRIGNIDAGAVIYLAKNAGLAPNELEEFFNSKCGLLGIGGSDDIRELLKLEKAGNKEAKNALDVFAYAVKKYIGAYMATLGGLDLLIFTATVGERSFIMRSRICAGLEELGIVLDEDKNKAVISADGLISADGSKVKIAVLTTDEMGEMARQTKELMA</sequence>
<evidence type="ECO:0000313" key="8">
    <source>
        <dbReference type="EMBL" id="OGN05694.1"/>
    </source>
</evidence>
<comment type="pathway">
    <text evidence="6">Metabolic intermediate biosynthesis; acetyl-CoA biosynthesis; acetyl-CoA from acetate: step 1/2.</text>
</comment>
<dbReference type="GO" id="GO:0005737">
    <property type="term" value="C:cytoplasm"/>
    <property type="evidence" value="ECO:0007669"/>
    <property type="project" value="UniProtKB-SubCell"/>
</dbReference>
<dbReference type="EC" id="2.7.2.1" evidence="6"/>
<feature type="binding site" evidence="6">
    <location>
        <begin position="199"/>
        <end position="203"/>
    </location>
    <ligand>
        <name>ATP</name>
        <dbReference type="ChEBI" id="CHEBI:30616"/>
    </ligand>
</feature>
<feature type="active site" description="Proton donor/acceptor" evidence="6">
    <location>
        <position position="141"/>
    </location>
</feature>